<dbReference type="PRINTS" id="PR00719">
    <property type="entry name" value="LMWPTPASE"/>
</dbReference>
<evidence type="ECO:0000256" key="5">
    <source>
        <dbReference type="PIRSR" id="PIRSR617867-1"/>
    </source>
</evidence>
<dbReference type="SUPFAM" id="SSF52788">
    <property type="entry name" value="Phosphotyrosine protein phosphatases I"/>
    <property type="match status" value="1"/>
</dbReference>
<protein>
    <recommendedName>
        <fullName evidence="2">protein-tyrosine-phosphatase</fullName>
        <ecNumber evidence="2">3.1.3.48</ecNumber>
    </recommendedName>
</protein>
<dbReference type="GO" id="GO:0004725">
    <property type="term" value="F:protein tyrosine phosphatase activity"/>
    <property type="evidence" value="ECO:0007669"/>
    <property type="project" value="UniProtKB-EC"/>
</dbReference>
<dbReference type="Proteomes" id="UP000885830">
    <property type="component" value="Unassembled WGS sequence"/>
</dbReference>
<dbReference type="CDD" id="cd16343">
    <property type="entry name" value="LMWPTP"/>
    <property type="match status" value="1"/>
</dbReference>
<feature type="active site" description="Proton donor" evidence="5">
    <location>
        <position position="124"/>
    </location>
</feature>
<evidence type="ECO:0000256" key="1">
    <source>
        <dbReference type="ARBA" id="ARBA00011063"/>
    </source>
</evidence>
<gene>
    <name evidence="7" type="ORF">ENJ42_01360</name>
</gene>
<dbReference type="EC" id="3.1.3.48" evidence="2"/>
<dbReference type="PANTHER" id="PTHR11717">
    <property type="entry name" value="LOW MOLECULAR WEIGHT PROTEIN TYROSINE PHOSPHATASE"/>
    <property type="match status" value="1"/>
</dbReference>
<name>A0A7C5QZG9_9PROT</name>
<dbReference type="InterPro" id="IPR023485">
    <property type="entry name" value="Ptyr_pPase"/>
</dbReference>
<comment type="similarity">
    <text evidence="1">Belongs to the low molecular weight phosphotyrosine protein phosphatase family.</text>
</comment>
<sequence length="155" mass="16978">MSASVLFVCLGNICRSPTAEAVFRLRAQKAGLSLRVESAGTGAWHQGEPPDERARATGEARGYSFVGQTARKVITRDFIDFDYILAMDSANYQDLLSMADPAHHHKIHLFLDFAASFSVREVPDPYYGGPQGFEYVLDLVEAASDGLIDHICANP</sequence>
<organism evidence="7">
    <name type="scientific">Hellea balneolensis</name>
    <dbReference type="NCBI Taxonomy" id="287478"/>
    <lineage>
        <taxon>Bacteria</taxon>
        <taxon>Pseudomonadati</taxon>
        <taxon>Pseudomonadota</taxon>
        <taxon>Alphaproteobacteria</taxon>
        <taxon>Maricaulales</taxon>
        <taxon>Robiginitomaculaceae</taxon>
        <taxon>Hellea</taxon>
    </lineage>
</organism>
<dbReference type="EMBL" id="DRMJ01000062">
    <property type="protein sequence ID" value="HHL42240.1"/>
    <property type="molecule type" value="Genomic_DNA"/>
</dbReference>
<comment type="caution">
    <text evidence="7">The sequence shown here is derived from an EMBL/GenBank/DDBJ whole genome shotgun (WGS) entry which is preliminary data.</text>
</comment>
<evidence type="ECO:0000259" key="6">
    <source>
        <dbReference type="SMART" id="SM00226"/>
    </source>
</evidence>
<reference evidence="7" key="1">
    <citation type="journal article" date="2020" name="mSystems">
        <title>Genome- and Community-Level Interaction Insights into Carbon Utilization and Element Cycling Functions of Hydrothermarchaeota in Hydrothermal Sediment.</title>
        <authorList>
            <person name="Zhou Z."/>
            <person name="Liu Y."/>
            <person name="Xu W."/>
            <person name="Pan J."/>
            <person name="Luo Z.H."/>
            <person name="Li M."/>
        </authorList>
    </citation>
    <scope>NUCLEOTIDE SEQUENCE [LARGE SCALE GENOMIC DNA]</scope>
    <source>
        <strain evidence="7">HyVt-485</strain>
    </source>
</reference>
<feature type="active site" evidence="5">
    <location>
        <position position="15"/>
    </location>
</feature>
<dbReference type="InterPro" id="IPR017867">
    <property type="entry name" value="Tyr_phospatase_low_mol_wt"/>
</dbReference>
<dbReference type="InterPro" id="IPR050438">
    <property type="entry name" value="LMW_PTPase"/>
</dbReference>
<feature type="active site" description="Nucleophile" evidence="5">
    <location>
        <position position="9"/>
    </location>
</feature>
<dbReference type="Gene3D" id="3.40.50.2300">
    <property type="match status" value="1"/>
</dbReference>
<dbReference type="AlphaFoldDB" id="A0A7C5QZG9"/>
<keyword evidence="3" id="KW-0378">Hydrolase</keyword>
<dbReference type="FunFam" id="3.40.50.2300:FF:000113">
    <property type="entry name" value="Low molecular weight protein-tyrosine-phosphatase"/>
    <property type="match status" value="1"/>
</dbReference>
<keyword evidence="4" id="KW-0904">Protein phosphatase</keyword>
<evidence type="ECO:0000256" key="4">
    <source>
        <dbReference type="ARBA" id="ARBA00022912"/>
    </source>
</evidence>
<feature type="domain" description="Phosphotyrosine protein phosphatase I" evidence="6">
    <location>
        <begin position="3"/>
        <end position="150"/>
    </location>
</feature>
<dbReference type="InterPro" id="IPR036196">
    <property type="entry name" value="Ptyr_pPase_sf"/>
</dbReference>
<dbReference type="SMART" id="SM00226">
    <property type="entry name" value="LMWPc"/>
    <property type="match status" value="1"/>
</dbReference>
<proteinExistence type="inferred from homology"/>
<dbReference type="Pfam" id="PF01451">
    <property type="entry name" value="LMWPc"/>
    <property type="match status" value="1"/>
</dbReference>
<accession>A0A7C5QZG9</accession>
<evidence type="ECO:0000256" key="3">
    <source>
        <dbReference type="ARBA" id="ARBA00022801"/>
    </source>
</evidence>
<evidence type="ECO:0000313" key="7">
    <source>
        <dbReference type="EMBL" id="HHL42240.1"/>
    </source>
</evidence>
<evidence type="ECO:0000256" key="2">
    <source>
        <dbReference type="ARBA" id="ARBA00013064"/>
    </source>
</evidence>
<dbReference type="PANTHER" id="PTHR11717:SF7">
    <property type="entry name" value="LOW MOLECULAR WEIGHT PHOSPHOTYROSINE PROTEIN PHOSPHATASE"/>
    <property type="match status" value="1"/>
</dbReference>